<dbReference type="NCBIfam" id="TIGR00023">
    <property type="entry name" value="glycerol-3-phosphate 1-O-acyltransferase PlsY"/>
    <property type="match status" value="1"/>
</dbReference>
<dbReference type="AlphaFoldDB" id="A0A395V993"/>
<feature type="transmembrane region" description="Helical" evidence="10">
    <location>
        <begin position="119"/>
        <end position="141"/>
    </location>
</feature>
<keyword evidence="2 10" id="KW-0444">Lipid biosynthesis</keyword>
<dbReference type="InterPro" id="IPR003811">
    <property type="entry name" value="G3P_acylTferase_PlsY"/>
</dbReference>
<dbReference type="HAMAP" id="MF_01043">
    <property type="entry name" value="PlsY"/>
    <property type="match status" value="1"/>
</dbReference>
<dbReference type="GO" id="GO:0043772">
    <property type="term" value="F:acyl-phosphate glycerol-3-phosphate acyltransferase activity"/>
    <property type="evidence" value="ECO:0007669"/>
    <property type="project" value="UniProtKB-UniRule"/>
</dbReference>
<evidence type="ECO:0000256" key="9">
    <source>
        <dbReference type="ARBA" id="ARBA00023264"/>
    </source>
</evidence>
<sequence>MIGARVIALGIGYLFGLFQTGYLYGKSQGIDIRSEGSGNAGTTNSLRVLGIKAGLITFAGDLCKAILAVLLVKVLFWNAYPDAVKILELYAGFGAVLGHNFPFYLKFKGGKGIACTSGMILAVCPLAAPVCLVLFIGSIAITRYVSLGSILVVTSYLVQVLIFGHMGYLHIDAAYLPEFYVVSACFTAMALWRHRSNIGRLLHGTENKFTFKKNKQEGK</sequence>
<evidence type="ECO:0000256" key="6">
    <source>
        <dbReference type="ARBA" id="ARBA00023098"/>
    </source>
</evidence>
<evidence type="ECO:0000256" key="7">
    <source>
        <dbReference type="ARBA" id="ARBA00023136"/>
    </source>
</evidence>
<evidence type="ECO:0000256" key="3">
    <source>
        <dbReference type="ARBA" id="ARBA00022679"/>
    </source>
</evidence>
<feature type="transmembrane region" description="Helical" evidence="10">
    <location>
        <begin position="6"/>
        <end position="25"/>
    </location>
</feature>
<evidence type="ECO:0000256" key="4">
    <source>
        <dbReference type="ARBA" id="ARBA00022692"/>
    </source>
</evidence>
<keyword evidence="9 10" id="KW-1208">Phospholipid metabolism</keyword>
<keyword evidence="3 10" id="KW-0808">Transferase</keyword>
<evidence type="ECO:0000256" key="8">
    <source>
        <dbReference type="ARBA" id="ARBA00023209"/>
    </source>
</evidence>
<organism evidence="11 12">
    <name type="scientific">Roseburia hominis</name>
    <dbReference type="NCBI Taxonomy" id="301301"/>
    <lineage>
        <taxon>Bacteria</taxon>
        <taxon>Bacillati</taxon>
        <taxon>Bacillota</taxon>
        <taxon>Clostridia</taxon>
        <taxon>Lachnospirales</taxon>
        <taxon>Lachnospiraceae</taxon>
        <taxon>Roseburia</taxon>
    </lineage>
</organism>
<keyword evidence="7 10" id="KW-0472">Membrane</keyword>
<evidence type="ECO:0000256" key="2">
    <source>
        <dbReference type="ARBA" id="ARBA00022516"/>
    </source>
</evidence>
<accession>A0A395V993</accession>
<dbReference type="EMBL" id="QRVL01000011">
    <property type="protein sequence ID" value="RGS38715.1"/>
    <property type="molecule type" value="Genomic_DNA"/>
</dbReference>
<comment type="function">
    <text evidence="10">Catalyzes the transfer of an acyl group from acyl-phosphate (acyl-PO(4)) to glycerol-3-phosphate (G3P) to form lysophosphatidic acid (LPA). This enzyme utilizes acyl-phosphate as fatty acyl donor, but not acyl-CoA or acyl-ACP.</text>
</comment>
<feature type="transmembrane region" description="Helical" evidence="10">
    <location>
        <begin position="173"/>
        <end position="192"/>
    </location>
</feature>
<dbReference type="SMART" id="SM01207">
    <property type="entry name" value="G3P_acyltransf"/>
    <property type="match status" value="1"/>
</dbReference>
<dbReference type="Proteomes" id="UP000266172">
    <property type="component" value="Unassembled WGS sequence"/>
</dbReference>
<feature type="transmembrane region" description="Helical" evidence="10">
    <location>
        <begin position="55"/>
        <end position="77"/>
    </location>
</feature>
<comment type="subcellular location">
    <subcellularLocation>
        <location evidence="10">Cell membrane</location>
        <topology evidence="10">Multi-pass membrane protein</topology>
    </subcellularLocation>
</comment>
<keyword evidence="6 10" id="KW-0443">Lipid metabolism</keyword>
<evidence type="ECO:0000256" key="10">
    <source>
        <dbReference type="HAMAP-Rule" id="MF_01043"/>
    </source>
</evidence>
<dbReference type="GO" id="GO:0008654">
    <property type="term" value="P:phospholipid biosynthetic process"/>
    <property type="evidence" value="ECO:0007669"/>
    <property type="project" value="UniProtKB-UniRule"/>
</dbReference>
<dbReference type="UniPathway" id="UPA00085"/>
<proteinExistence type="inferred from homology"/>
<keyword evidence="11" id="KW-0012">Acyltransferase</keyword>
<dbReference type="Pfam" id="PF02660">
    <property type="entry name" value="G3P_acyltransf"/>
    <property type="match status" value="1"/>
</dbReference>
<feature type="transmembrane region" description="Helical" evidence="10">
    <location>
        <begin position="89"/>
        <end position="107"/>
    </location>
</feature>
<dbReference type="RefSeq" id="WP_118097809.1">
    <property type="nucleotide sequence ID" value="NZ_QRVL01000011.1"/>
</dbReference>
<keyword evidence="1 10" id="KW-1003">Cell membrane</keyword>
<dbReference type="EC" id="2.3.1.275" evidence="10"/>
<evidence type="ECO:0000313" key="11">
    <source>
        <dbReference type="EMBL" id="RGS38715.1"/>
    </source>
</evidence>
<comment type="catalytic activity">
    <reaction evidence="10">
        <text>an acyl phosphate + sn-glycerol 3-phosphate = a 1-acyl-sn-glycero-3-phosphate + phosphate</text>
        <dbReference type="Rhea" id="RHEA:34075"/>
        <dbReference type="ChEBI" id="CHEBI:43474"/>
        <dbReference type="ChEBI" id="CHEBI:57597"/>
        <dbReference type="ChEBI" id="CHEBI:57970"/>
        <dbReference type="ChEBI" id="CHEBI:59918"/>
        <dbReference type="EC" id="2.3.1.275"/>
    </reaction>
</comment>
<keyword evidence="8 10" id="KW-0594">Phospholipid biosynthesis</keyword>
<dbReference type="GO" id="GO:0005886">
    <property type="term" value="C:plasma membrane"/>
    <property type="evidence" value="ECO:0007669"/>
    <property type="project" value="UniProtKB-SubCell"/>
</dbReference>
<protein>
    <recommendedName>
        <fullName evidence="10">Glycerol-3-phosphate acyltransferase</fullName>
    </recommendedName>
    <alternativeName>
        <fullName evidence="10">Acyl-PO4 G3P acyltransferase</fullName>
    </alternativeName>
    <alternativeName>
        <fullName evidence="10">Acyl-phosphate--glycerol-3-phosphate acyltransferase</fullName>
    </alternativeName>
    <alternativeName>
        <fullName evidence="10">G3P acyltransferase</fullName>
        <shortName evidence="10">GPAT</shortName>
        <ecNumber evidence="10">2.3.1.275</ecNumber>
    </alternativeName>
    <alternativeName>
        <fullName evidence="10">Lysophosphatidic acid synthase</fullName>
        <shortName evidence="10">LPA synthase</shortName>
    </alternativeName>
</protein>
<evidence type="ECO:0000256" key="5">
    <source>
        <dbReference type="ARBA" id="ARBA00022989"/>
    </source>
</evidence>
<keyword evidence="4 10" id="KW-0812">Transmembrane</keyword>
<dbReference type="PANTHER" id="PTHR30309:SF0">
    <property type="entry name" value="GLYCEROL-3-PHOSPHATE ACYLTRANSFERASE-RELATED"/>
    <property type="match status" value="1"/>
</dbReference>
<comment type="subunit">
    <text evidence="10">Probably interacts with PlsX.</text>
</comment>
<comment type="pathway">
    <text evidence="10">Lipid metabolism; phospholipid metabolism.</text>
</comment>
<evidence type="ECO:0000313" key="12">
    <source>
        <dbReference type="Proteomes" id="UP000266172"/>
    </source>
</evidence>
<keyword evidence="5 10" id="KW-1133">Transmembrane helix</keyword>
<dbReference type="PANTHER" id="PTHR30309">
    <property type="entry name" value="INNER MEMBRANE PROTEIN YGIH"/>
    <property type="match status" value="1"/>
</dbReference>
<comment type="similarity">
    <text evidence="10">Belongs to the PlsY family.</text>
</comment>
<feature type="transmembrane region" description="Helical" evidence="10">
    <location>
        <begin position="147"/>
        <end position="166"/>
    </location>
</feature>
<reference evidence="11 12" key="1">
    <citation type="submission" date="2018-08" db="EMBL/GenBank/DDBJ databases">
        <title>A genome reference for cultivated species of the human gut microbiota.</title>
        <authorList>
            <person name="Zou Y."/>
            <person name="Xue W."/>
            <person name="Luo G."/>
        </authorList>
    </citation>
    <scope>NUCLEOTIDE SEQUENCE [LARGE SCALE GENOMIC DNA]</scope>
    <source>
        <strain evidence="11 12">AF22-12AC</strain>
    </source>
</reference>
<gene>
    <name evidence="10 11" type="primary">plsY</name>
    <name evidence="11" type="ORF">DWX93_12055</name>
</gene>
<evidence type="ECO:0000256" key="1">
    <source>
        <dbReference type="ARBA" id="ARBA00022475"/>
    </source>
</evidence>
<name>A0A395V993_9FIRM</name>
<comment type="caution">
    <text evidence="11">The sequence shown here is derived from an EMBL/GenBank/DDBJ whole genome shotgun (WGS) entry which is preliminary data.</text>
</comment>